<keyword evidence="3" id="KW-1185">Reference proteome</keyword>
<protein>
    <recommendedName>
        <fullName evidence="4">MT0933-like antitoxin protein</fullName>
    </recommendedName>
</protein>
<evidence type="ECO:0000256" key="1">
    <source>
        <dbReference type="SAM" id="MobiDB-lite"/>
    </source>
</evidence>
<dbReference type="EMBL" id="AOSG01000061">
    <property type="protein sequence ID" value="EOR70682.1"/>
    <property type="molecule type" value="Genomic_DNA"/>
</dbReference>
<proteinExistence type="predicted"/>
<dbReference type="Proteomes" id="UP000014184">
    <property type="component" value="Unassembled WGS sequence"/>
</dbReference>
<feature type="region of interest" description="Disordered" evidence="1">
    <location>
        <begin position="1"/>
        <end position="70"/>
    </location>
</feature>
<sequence length="70" mass="8017">MGIKDTFEKAKQLAEEHGDKTDQGVDKAAEAAKKRTGGKYDEHIDTARERASDSLRQRQEADQDDRKRER</sequence>
<evidence type="ECO:0000313" key="3">
    <source>
        <dbReference type="Proteomes" id="UP000014184"/>
    </source>
</evidence>
<accession>A0A9P2WPI8</accession>
<dbReference type="InterPro" id="IPR028037">
    <property type="entry name" value="Antitoxin_Rv0909/MT0933"/>
</dbReference>
<evidence type="ECO:0000313" key="2">
    <source>
        <dbReference type="EMBL" id="EOR70682.1"/>
    </source>
</evidence>
<reference evidence="2 3" key="1">
    <citation type="journal article" date="2013" name="Genome Announc.">
        <title>Draft Genome Sequence of the Lignocellulose Decomposer Thermobifida fusca Strain TM51.</title>
        <authorList>
            <person name="Toth A."/>
            <person name="Barna T."/>
            <person name="Nagy I."/>
            <person name="Horvath B."/>
            <person name="Nagy I."/>
            <person name="Tancsics A."/>
            <person name="Kriszt B."/>
            <person name="Baka E."/>
            <person name="Fekete C."/>
            <person name="Kukolya J."/>
        </authorList>
    </citation>
    <scope>NUCLEOTIDE SEQUENCE [LARGE SCALE GENOMIC DNA]</scope>
    <source>
        <strain evidence="2 3">TM51</strain>
    </source>
</reference>
<gene>
    <name evidence="2" type="ORF">TM51_11300</name>
</gene>
<dbReference type="RefSeq" id="WP_011292621.1">
    <property type="nucleotide sequence ID" value="NZ_AOSG01000061.1"/>
</dbReference>
<evidence type="ECO:0008006" key="4">
    <source>
        <dbReference type="Google" id="ProtNLM"/>
    </source>
</evidence>
<dbReference type="Pfam" id="PF14013">
    <property type="entry name" value="MT0933_antitox"/>
    <property type="match status" value="1"/>
</dbReference>
<name>A0A9P2WPI8_THEFU</name>
<organism evidence="2 3">
    <name type="scientific">Thermobifida fusca TM51</name>
    <dbReference type="NCBI Taxonomy" id="1169414"/>
    <lineage>
        <taxon>Bacteria</taxon>
        <taxon>Bacillati</taxon>
        <taxon>Actinomycetota</taxon>
        <taxon>Actinomycetes</taxon>
        <taxon>Streptosporangiales</taxon>
        <taxon>Nocardiopsidaceae</taxon>
        <taxon>Thermobifida</taxon>
    </lineage>
</organism>
<dbReference type="AlphaFoldDB" id="A0A9P2WPI8"/>
<comment type="caution">
    <text evidence="2">The sequence shown here is derived from an EMBL/GenBank/DDBJ whole genome shotgun (WGS) entry which is preliminary data.</text>
</comment>
<dbReference type="Gene3D" id="1.10.287.700">
    <property type="entry name" value="Helix hairpin bin"/>
    <property type="match status" value="1"/>
</dbReference>